<comment type="caution">
    <text evidence="1">The sequence shown here is derived from an EMBL/GenBank/DDBJ whole genome shotgun (WGS) entry which is preliminary data.</text>
</comment>
<protein>
    <submittedName>
        <fullName evidence="1">Uncharacterized protein</fullName>
    </submittedName>
</protein>
<dbReference type="Proteomes" id="UP001152592">
    <property type="component" value="Unassembled WGS sequence"/>
</dbReference>
<dbReference type="InterPro" id="IPR005197">
    <property type="entry name" value="Glyco_hydro_71"/>
</dbReference>
<dbReference type="Gene3D" id="3.20.20.80">
    <property type="entry name" value="Glycosidases"/>
    <property type="match status" value="1"/>
</dbReference>
<dbReference type="GO" id="GO:0051118">
    <property type="term" value="F:glucan endo-1,3-alpha-glucosidase activity"/>
    <property type="evidence" value="ECO:0007669"/>
    <property type="project" value="InterPro"/>
</dbReference>
<evidence type="ECO:0000313" key="2">
    <source>
        <dbReference type="Proteomes" id="UP001152592"/>
    </source>
</evidence>
<dbReference type="AlphaFoldDB" id="A0A9W4NY08"/>
<sequence>MNAENYTTTDWGTNIQAAQDAHIDAFTLNIASDPRIAQIMPKAFKVAASKGFKLFLSFDYAGNDAWGADKVAELLTIYTNLDAYYQHNGQNLVSTFEGSGSAEDWISIKEKYNVFFIPD</sequence>
<dbReference type="EMBL" id="CAJVPD010000290">
    <property type="protein sequence ID" value="CAG8425036.1"/>
    <property type="molecule type" value="Genomic_DNA"/>
</dbReference>
<gene>
    <name evidence="1" type="ORF">PSALAMII_LOCUS10151</name>
</gene>
<accession>A0A9W4NY08</accession>
<evidence type="ECO:0000313" key="1">
    <source>
        <dbReference type="EMBL" id="CAG8425036.1"/>
    </source>
</evidence>
<reference evidence="1" key="1">
    <citation type="submission" date="2021-07" db="EMBL/GenBank/DDBJ databases">
        <authorList>
            <person name="Branca A.L. A."/>
        </authorList>
    </citation>
    <scope>NUCLEOTIDE SEQUENCE</scope>
</reference>
<dbReference type="Pfam" id="PF03659">
    <property type="entry name" value="Glyco_hydro_71"/>
    <property type="match status" value="1"/>
</dbReference>
<name>A0A9W4NY08_9EURO</name>
<proteinExistence type="predicted"/>
<organism evidence="1 2">
    <name type="scientific">Penicillium salamii</name>
    <dbReference type="NCBI Taxonomy" id="1612424"/>
    <lineage>
        <taxon>Eukaryota</taxon>
        <taxon>Fungi</taxon>
        <taxon>Dikarya</taxon>
        <taxon>Ascomycota</taxon>
        <taxon>Pezizomycotina</taxon>
        <taxon>Eurotiomycetes</taxon>
        <taxon>Eurotiomycetidae</taxon>
        <taxon>Eurotiales</taxon>
        <taxon>Aspergillaceae</taxon>
        <taxon>Penicillium</taxon>
    </lineage>
</organism>
<dbReference type="OrthoDB" id="341511at2759"/>